<protein>
    <recommendedName>
        <fullName evidence="4">DUF4430 domain-containing protein</fullName>
    </recommendedName>
</protein>
<dbReference type="Gene3D" id="2.170.130.30">
    <property type="match status" value="1"/>
</dbReference>
<evidence type="ECO:0008006" key="4">
    <source>
        <dbReference type="Google" id="ProtNLM"/>
    </source>
</evidence>
<keyword evidence="1" id="KW-0812">Transmembrane</keyword>
<sequence length="149" mass="17043">MGNNLKLKKYLIVAYIILLVGGYFYINSILDVNKVSVDQKEEPKRVLEVKPVKVKLTIEQTGGSKEYSVELQNIDTVLDLLEEVREDQGFIYEKTAYTYGTIIDGIEGIKAPEGYMWRIFENNIDITENVSNESLNDGFFYSIKLVKTT</sequence>
<gene>
    <name evidence="2" type="ORF">A2976_03465</name>
</gene>
<evidence type="ECO:0000256" key="1">
    <source>
        <dbReference type="SAM" id="Phobius"/>
    </source>
</evidence>
<dbReference type="AlphaFoldDB" id="A0A1F4VHW1"/>
<proteinExistence type="predicted"/>
<dbReference type="Proteomes" id="UP000178346">
    <property type="component" value="Unassembled WGS sequence"/>
</dbReference>
<organism evidence="2 3">
    <name type="scientific">candidate division WWE3 bacterium RIFCSPLOWO2_01_FULL_41_9</name>
    <dbReference type="NCBI Taxonomy" id="1802626"/>
    <lineage>
        <taxon>Bacteria</taxon>
        <taxon>Katanobacteria</taxon>
    </lineage>
</organism>
<keyword evidence="1" id="KW-1133">Transmembrane helix</keyword>
<reference evidence="2 3" key="1">
    <citation type="journal article" date="2016" name="Nat. Commun.">
        <title>Thousands of microbial genomes shed light on interconnected biogeochemical processes in an aquifer system.</title>
        <authorList>
            <person name="Anantharaman K."/>
            <person name="Brown C.T."/>
            <person name="Hug L.A."/>
            <person name="Sharon I."/>
            <person name="Castelle C.J."/>
            <person name="Probst A.J."/>
            <person name="Thomas B.C."/>
            <person name="Singh A."/>
            <person name="Wilkins M.J."/>
            <person name="Karaoz U."/>
            <person name="Brodie E.L."/>
            <person name="Williams K.H."/>
            <person name="Hubbard S.S."/>
            <person name="Banfield J.F."/>
        </authorList>
    </citation>
    <scope>NUCLEOTIDE SEQUENCE [LARGE SCALE GENOMIC DNA]</scope>
</reference>
<dbReference type="EMBL" id="MEVJ01000042">
    <property type="protein sequence ID" value="OGC56734.1"/>
    <property type="molecule type" value="Genomic_DNA"/>
</dbReference>
<evidence type="ECO:0000313" key="3">
    <source>
        <dbReference type="Proteomes" id="UP000178346"/>
    </source>
</evidence>
<accession>A0A1F4VHW1</accession>
<evidence type="ECO:0000313" key="2">
    <source>
        <dbReference type="EMBL" id="OGC56734.1"/>
    </source>
</evidence>
<name>A0A1F4VHW1_UNCKA</name>
<comment type="caution">
    <text evidence="2">The sequence shown here is derived from an EMBL/GenBank/DDBJ whole genome shotgun (WGS) entry which is preliminary data.</text>
</comment>
<keyword evidence="1" id="KW-0472">Membrane</keyword>
<feature type="transmembrane region" description="Helical" evidence="1">
    <location>
        <begin position="12"/>
        <end position="30"/>
    </location>
</feature>